<feature type="domain" description="Plastocyanin-like" evidence="5">
    <location>
        <begin position="373"/>
        <end position="510"/>
    </location>
</feature>
<organism evidence="7 8">
    <name type="scientific">Canavalia gladiata</name>
    <name type="common">Sword bean</name>
    <name type="synonym">Dolichos gladiatus</name>
    <dbReference type="NCBI Taxonomy" id="3824"/>
    <lineage>
        <taxon>Eukaryota</taxon>
        <taxon>Viridiplantae</taxon>
        <taxon>Streptophyta</taxon>
        <taxon>Embryophyta</taxon>
        <taxon>Tracheophyta</taxon>
        <taxon>Spermatophyta</taxon>
        <taxon>Magnoliopsida</taxon>
        <taxon>eudicotyledons</taxon>
        <taxon>Gunneridae</taxon>
        <taxon>Pentapetalae</taxon>
        <taxon>rosids</taxon>
        <taxon>fabids</taxon>
        <taxon>Fabales</taxon>
        <taxon>Fabaceae</taxon>
        <taxon>Papilionoideae</taxon>
        <taxon>50 kb inversion clade</taxon>
        <taxon>NPAAA clade</taxon>
        <taxon>indigoferoid/millettioid clade</taxon>
        <taxon>Phaseoleae</taxon>
        <taxon>Canavalia</taxon>
    </lineage>
</organism>
<dbReference type="InterPro" id="IPR034271">
    <property type="entry name" value="CuRO_2_AO-like"/>
</dbReference>
<dbReference type="Pfam" id="PF07731">
    <property type="entry name" value="Cu-oxidase_2"/>
    <property type="match status" value="1"/>
</dbReference>
<evidence type="ECO:0000313" key="7">
    <source>
        <dbReference type="EMBL" id="KAK7331488.1"/>
    </source>
</evidence>
<dbReference type="InterPro" id="IPR001117">
    <property type="entry name" value="Cu-oxidase_2nd"/>
</dbReference>
<evidence type="ECO:0000256" key="3">
    <source>
        <dbReference type="SAM" id="SignalP"/>
    </source>
</evidence>
<dbReference type="GO" id="GO:0005507">
    <property type="term" value="F:copper ion binding"/>
    <property type="evidence" value="ECO:0007669"/>
    <property type="project" value="InterPro"/>
</dbReference>
<dbReference type="Gene3D" id="2.60.40.420">
    <property type="entry name" value="Cupredoxins - blue copper proteins"/>
    <property type="match status" value="3"/>
</dbReference>
<evidence type="ECO:0008006" key="9">
    <source>
        <dbReference type="Google" id="ProtNLM"/>
    </source>
</evidence>
<accession>A0AAN9QHC5</accession>
<feature type="domain" description="Plastocyanin-like" evidence="6">
    <location>
        <begin position="25"/>
        <end position="139"/>
    </location>
</feature>
<dbReference type="InterPro" id="IPR011706">
    <property type="entry name" value="Cu-oxidase_C"/>
</dbReference>
<evidence type="ECO:0000256" key="2">
    <source>
        <dbReference type="ARBA" id="ARBA00023180"/>
    </source>
</evidence>
<dbReference type="InterPro" id="IPR011707">
    <property type="entry name" value="Cu-oxidase-like_N"/>
</dbReference>
<dbReference type="Proteomes" id="UP001367508">
    <property type="component" value="Unassembled WGS sequence"/>
</dbReference>
<dbReference type="PANTHER" id="PTHR11709:SF467">
    <property type="entry name" value="L-ASCORBATE OXIDASE-LIKE PROTEIN"/>
    <property type="match status" value="1"/>
</dbReference>
<gene>
    <name evidence="7" type="ORF">VNO77_25713</name>
</gene>
<evidence type="ECO:0000259" key="5">
    <source>
        <dbReference type="Pfam" id="PF07731"/>
    </source>
</evidence>
<reference evidence="7 8" key="1">
    <citation type="submission" date="2024-01" db="EMBL/GenBank/DDBJ databases">
        <title>The genomes of 5 underutilized Papilionoideae crops provide insights into root nodulation and disease resistanc.</title>
        <authorList>
            <person name="Jiang F."/>
        </authorList>
    </citation>
    <scope>NUCLEOTIDE SEQUENCE [LARGE SCALE GENOMIC DNA]</scope>
    <source>
        <strain evidence="7">LVBAO_FW01</strain>
        <tissue evidence="7">Leaves</tissue>
    </source>
</reference>
<dbReference type="PANTHER" id="PTHR11709">
    <property type="entry name" value="MULTI-COPPER OXIDASE"/>
    <property type="match status" value="1"/>
</dbReference>
<dbReference type="InterPro" id="IPR045087">
    <property type="entry name" value="Cu-oxidase_fam"/>
</dbReference>
<proteinExistence type="inferred from homology"/>
<evidence type="ECO:0000256" key="1">
    <source>
        <dbReference type="ARBA" id="ARBA00010609"/>
    </source>
</evidence>
<dbReference type="GO" id="GO:0016491">
    <property type="term" value="F:oxidoreductase activity"/>
    <property type="evidence" value="ECO:0007669"/>
    <property type="project" value="InterPro"/>
</dbReference>
<evidence type="ECO:0000259" key="6">
    <source>
        <dbReference type="Pfam" id="PF07732"/>
    </source>
</evidence>
<keyword evidence="2" id="KW-0325">Glycoprotein</keyword>
<dbReference type="EMBL" id="JAYMYQ010000005">
    <property type="protein sequence ID" value="KAK7331488.1"/>
    <property type="molecule type" value="Genomic_DNA"/>
</dbReference>
<comment type="similarity">
    <text evidence="1">Belongs to the multicopper oxidase family.</text>
</comment>
<feature type="domain" description="Plastocyanin-like" evidence="4">
    <location>
        <begin position="152"/>
        <end position="293"/>
    </location>
</feature>
<comment type="caution">
    <text evidence="7">The sequence shown here is derived from an EMBL/GenBank/DDBJ whole genome shotgun (WGS) entry which is preliminary data.</text>
</comment>
<sequence length="543" mass="60949">MLVLMLCLLAAVVRGEDPYVYYTWNVTYGTISPLGVPQQGILINGQFPGPEINCTSNNNIVVNVFNNLDEPFLVTWHGIQQRKNSWQDGTLGTSCPIAPGTNYTYHFQVKDQIGTYFYYPTTALHRAAGGIGGLRIYSRLLIPVPYADPEDEYWVLMGDWYGKSHTTLRKFLDSGRSLGRPDGVHINGKNAKGDGSDEPLYTMQPGKTYKYRICNVGLKDALNIRIQGHHMKLVEMEGSHVVQNIYDSLDVHVGQCLSVLVTADNEPKDYYMVASTRFTKYLLTGKAIIHYANGVGPASPQLPPAPVGWPWSLNQFRSFRWNLTASAARPNPQGSYHYGQINITRTIKLANSISRVQGLRYSLNGVSHVDGETPLKLAEYYGVSDKVFKYDTISDEPPADLKTIIKAPNVINATFRNFVEIIFENQGKVVQSYNLDGYSFFAVAIEPGRWTPEKRKNYNLLDAVSRHTIQVFPKSWAAIMLTFDNAGMWNLRSEHAENRYLGQQLYISVLSPGLSLRDEYSLPDTQLLCGIVKDLPKPPPYTL</sequence>
<keyword evidence="3" id="KW-0732">Signal</keyword>
<dbReference type="InterPro" id="IPR008972">
    <property type="entry name" value="Cupredoxin"/>
</dbReference>
<feature type="signal peptide" evidence="3">
    <location>
        <begin position="1"/>
        <end position="15"/>
    </location>
</feature>
<protein>
    <recommendedName>
        <fullName evidence="9">L-ascorbate oxidase</fullName>
    </recommendedName>
</protein>
<name>A0AAN9QHC5_CANGL</name>
<dbReference type="Pfam" id="PF00394">
    <property type="entry name" value="Cu-oxidase"/>
    <property type="match status" value="1"/>
</dbReference>
<evidence type="ECO:0000313" key="8">
    <source>
        <dbReference type="Proteomes" id="UP001367508"/>
    </source>
</evidence>
<dbReference type="SUPFAM" id="SSF49503">
    <property type="entry name" value="Cupredoxins"/>
    <property type="match status" value="3"/>
</dbReference>
<dbReference type="AlphaFoldDB" id="A0AAN9QHC5"/>
<keyword evidence="8" id="KW-1185">Reference proteome</keyword>
<dbReference type="Pfam" id="PF07732">
    <property type="entry name" value="Cu-oxidase_3"/>
    <property type="match status" value="1"/>
</dbReference>
<evidence type="ECO:0000259" key="4">
    <source>
        <dbReference type="Pfam" id="PF00394"/>
    </source>
</evidence>
<feature type="chain" id="PRO_5042883248" description="L-ascorbate oxidase" evidence="3">
    <location>
        <begin position="16"/>
        <end position="543"/>
    </location>
</feature>
<dbReference type="CDD" id="cd13872">
    <property type="entry name" value="CuRO_2_AAO_like_1"/>
    <property type="match status" value="1"/>
</dbReference>